<dbReference type="InterPro" id="IPR016174">
    <property type="entry name" value="Di-haem_cyt_TM"/>
</dbReference>
<feature type="transmembrane region" description="Helical" evidence="6">
    <location>
        <begin position="192"/>
        <end position="210"/>
    </location>
</feature>
<sequence>MRKIKIWDLSTRLYHWAQALIFFGLMATGITSNGPHVQLGLALFTLIVWRILWGLVGSETSRFSQFVRNPLNTVRYALGKSTSYIGHNPLGALMVITMLTTLLVQCLTGMMLAGLFDGLEAYGLIIPDALYEISEEVHILLADLLPIIIATHVGAIVIYKILGKGLLKAMITGYQSLDFNQSVPVLSSQIKALVVLIFAILVTMTIVATSNM</sequence>
<dbReference type="PANTHER" id="PTHR30485">
    <property type="entry name" value="NI/FE-HYDROGENASE 1 B-TYPE CYTOCHROME SUBUNIT"/>
    <property type="match status" value="1"/>
</dbReference>
<dbReference type="Proteomes" id="UP000029228">
    <property type="component" value="Unassembled WGS sequence"/>
</dbReference>
<feature type="transmembrane region" description="Helical" evidence="6">
    <location>
        <begin position="90"/>
        <end position="116"/>
    </location>
</feature>
<keyword evidence="5 6" id="KW-0472">Membrane</keyword>
<dbReference type="EMBL" id="BBMR01000002">
    <property type="protein sequence ID" value="GAL17681.1"/>
    <property type="molecule type" value="Genomic_DNA"/>
</dbReference>
<evidence type="ECO:0000256" key="5">
    <source>
        <dbReference type="ARBA" id="ARBA00023136"/>
    </source>
</evidence>
<dbReference type="Gene3D" id="1.20.950.20">
    <property type="entry name" value="Transmembrane di-heme cytochromes, Chain C"/>
    <property type="match status" value="1"/>
</dbReference>
<feature type="domain" description="Cytochrome b561 bacterial/Ni-hydrogenase" evidence="7">
    <location>
        <begin position="7"/>
        <end position="173"/>
    </location>
</feature>
<evidence type="ECO:0000256" key="4">
    <source>
        <dbReference type="ARBA" id="ARBA00022989"/>
    </source>
</evidence>
<dbReference type="GO" id="GO:0022904">
    <property type="term" value="P:respiratory electron transport chain"/>
    <property type="evidence" value="ECO:0007669"/>
    <property type="project" value="InterPro"/>
</dbReference>
<protein>
    <submittedName>
        <fullName evidence="8">Cytochrome b</fullName>
    </submittedName>
</protein>
<dbReference type="AlphaFoldDB" id="A0A090RQX6"/>
<evidence type="ECO:0000256" key="2">
    <source>
        <dbReference type="ARBA" id="ARBA00022475"/>
    </source>
</evidence>
<comment type="subcellular location">
    <subcellularLocation>
        <location evidence="1">Cell membrane</location>
        <topology evidence="1">Multi-pass membrane protein</topology>
    </subcellularLocation>
</comment>
<dbReference type="InterPro" id="IPR011577">
    <property type="entry name" value="Cyt_b561_bac/Ni-Hgenase"/>
</dbReference>
<evidence type="ECO:0000313" key="8">
    <source>
        <dbReference type="EMBL" id="GAL17681.1"/>
    </source>
</evidence>
<keyword evidence="3 6" id="KW-0812">Transmembrane</keyword>
<keyword evidence="9" id="KW-1185">Reference proteome</keyword>
<organism evidence="8 9">
    <name type="scientific">Vibrio maritimus</name>
    <dbReference type="NCBI Taxonomy" id="990268"/>
    <lineage>
        <taxon>Bacteria</taxon>
        <taxon>Pseudomonadati</taxon>
        <taxon>Pseudomonadota</taxon>
        <taxon>Gammaproteobacteria</taxon>
        <taxon>Vibrionales</taxon>
        <taxon>Vibrionaceae</taxon>
        <taxon>Vibrio</taxon>
    </lineage>
</organism>
<proteinExistence type="predicted"/>
<dbReference type="InterPro" id="IPR051542">
    <property type="entry name" value="Hydrogenase_cytochrome"/>
</dbReference>
<dbReference type="PANTHER" id="PTHR30485:SF2">
    <property type="entry name" value="BLL0597 PROTEIN"/>
    <property type="match status" value="1"/>
</dbReference>
<keyword evidence="4 6" id="KW-1133">Transmembrane helix</keyword>
<evidence type="ECO:0000313" key="9">
    <source>
        <dbReference type="Proteomes" id="UP000029228"/>
    </source>
</evidence>
<evidence type="ECO:0000256" key="1">
    <source>
        <dbReference type="ARBA" id="ARBA00004651"/>
    </source>
</evidence>
<gene>
    <name evidence="8" type="ORF">JCM19235_6234</name>
</gene>
<feature type="transmembrane region" description="Helical" evidence="6">
    <location>
        <begin position="136"/>
        <end position="162"/>
    </location>
</feature>
<evidence type="ECO:0000256" key="6">
    <source>
        <dbReference type="SAM" id="Phobius"/>
    </source>
</evidence>
<keyword evidence="2" id="KW-1003">Cell membrane</keyword>
<dbReference type="Pfam" id="PF01292">
    <property type="entry name" value="Ni_hydr_CYTB"/>
    <property type="match status" value="1"/>
</dbReference>
<dbReference type="SUPFAM" id="SSF81342">
    <property type="entry name" value="Transmembrane di-heme cytochromes"/>
    <property type="match status" value="1"/>
</dbReference>
<reference evidence="8 9" key="1">
    <citation type="submission" date="2014-09" db="EMBL/GenBank/DDBJ databases">
        <title>Vibrio maritimus JCM 19235. (C45) whole genome shotgun sequence.</title>
        <authorList>
            <person name="Sawabe T."/>
            <person name="Meirelles P."/>
            <person name="Nakanishi M."/>
            <person name="Sayaka M."/>
            <person name="Hattori M."/>
            <person name="Ohkuma M."/>
        </authorList>
    </citation>
    <scope>NUCLEOTIDE SEQUENCE [LARGE SCALE GENOMIC DNA]</scope>
    <source>
        <strain evidence="9">JCM19235</strain>
    </source>
</reference>
<dbReference type="GO" id="GO:0005886">
    <property type="term" value="C:plasma membrane"/>
    <property type="evidence" value="ECO:0007669"/>
    <property type="project" value="UniProtKB-SubCell"/>
</dbReference>
<evidence type="ECO:0000256" key="3">
    <source>
        <dbReference type="ARBA" id="ARBA00022692"/>
    </source>
</evidence>
<dbReference type="GO" id="GO:0009055">
    <property type="term" value="F:electron transfer activity"/>
    <property type="evidence" value="ECO:0007669"/>
    <property type="project" value="InterPro"/>
</dbReference>
<dbReference type="STRING" id="990268.JCM19235_6234"/>
<name>A0A090RQX6_9VIBR</name>
<accession>A0A090RQX6</accession>
<feature type="transmembrane region" description="Helical" evidence="6">
    <location>
        <begin position="37"/>
        <end position="56"/>
    </location>
</feature>
<feature type="transmembrane region" description="Helical" evidence="6">
    <location>
        <begin position="12"/>
        <end position="31"/>
    </location>
</feature>
<comment type="caution">
    <text evidence="8">The sequence shown here is derived from an EMBL/GenBank/DDBJ whole genome shotgun (WGS) entry which is preliminary data.</text>
</comment>
<evidence type="ECO:0000259" key="7">
    <source>
        <dbReference type="Pfam" id="PF01292"/>
    </source>
</evidence>
<reference evidence="8 9" key="2">
    <citation type="submission" date="2014-09" db="EMBL/GenBank/DDBJ databases">
        <authorList>
            <consortium name="NBRP consortium"/>
            <person name="Sawabe T."/>
            <person name="Meirelles P."/>
            <person name="Nakanishi M."/>
            <person name="Sayaka M."/>
            <person name="Hattori M."/>
            <person name="Ohkuma M."/>
        </authorList>
    </citation>
    <scope>NUCLEOTIDE SEQUENCE [LARGE SCALE GENOMIC DNA]</scope>
    <source>
        <strain evidence="9">JCM19235</strain>
    </source>
</reference>
<dbReference type="GO" id="GO:0020037">
    <property type="term" value="F:heme binding"/>
    <property type="evidence" value="ECO:0007669"/>
    <property type="project" value="TreeGrafter"/>
</dbReference>